<dbReference type="CDD" id="cd04194">
    <property type="entry name" value="GT8_A4GalT_like"/>
    <property type="match status" value="1"/>
</dbReference>
<dbReference type="GO" id="GO:0046872">
    <property type="term" value="F:metal ion binding"/>
    <property type="evidence" value="ECO:0007669"/>
    <property type="project" value="UniProtKB-KW"/>
</dbReference>
<dbReference type="PANTHER" id="PTHR13778:SF47">
    <property type="entry name" value="LIPOPOLYSACCHARIDE 1,3-GALACTOSYLTRANSFERASE"/>
    <property type="match status" value="1"/>
</dbReference>
<evidence type="ECO:0000256" key="3">
    <source>
        <dbReference type="ARBA" id="ARBA00022723"/>
    </source>
</evidence>
<evidence type="ECO:0000313" key="5">
    <source>
        <dbReference type="Proteomes" id="UP000199373"/>
    </source>
</evidence>
<dbReference type="PANTHER" id="PTHR13778">
    <property type="entry name" value="GLYCOSYLTRANSFERASE 8 DOMAIN-CONTAINING PROTEIN"/>
    <property type="match status" value="1"/>
</dbReference>
<dbReference type="RefSeq" id="WP_091901546.1">
    <property type="nucleotide sequence ID" value="NZ_FOIQ01000003.1"/>
</dbReference>
<evidence type="ECO:0000313" key="4">
    <source>
        <dbReference type="EMBL" id="SEW04713.1"/>
    </source>
</evidence>
<dbReference type="Gene3D" id="3.90.550.10">
    <property type="entry name" value="Spore Coat Polysaccharide Biosynthesis Protein SpsA, Chain A"/>
    <property type="match status" value="1"/>
</dbReference>
<name>A0A1I0NSS8_9BACT</name>
<dbReference type="InterPro" id="IPR002495">
    <property type="entry name" value="Glyco_trans_8"/>
</dbReference>
<organism evidence="4 5">
    <name type="scientific">Prevotella aff. ruminicola Tc2-24</name>
    <dbReference type="NCBI Taxonomy" id="81582"/>
    <lineage>
        <taxon>Bacteria</taxon>
        <taxon>Pseudomonadati</taxon>
        <taxon>Bacteroidota</taxon>
        <taxon>Bacteroidia</taxon>
        <taxon>Bacteroidales</taxon>
        <taxon>Prevotellaceae</taxon>
        <taxon>Prevotella</taxon>
    </lineage>
</organism>
<dbReference type="Proteomes" id="UP000199373">
    <property type="component" value="Unassembled WGS sequence"/>
</dbReference>
<keyword evidence="1" id="KW-0328">Glycosyltransferase</keyword>
<dbReference type="EMBL" id="FOIQ01000003">
    <property type="protein sequence ID" value="SEW04713.1"/>
    <property type="molecule type" value="Genomic_DNA"/>
</dbReference>
<evidence type="ECO:0000256" key="1">
    <source>
        <dbReference type="ARBA" id="ARBA00022676"/>
    </source>
</evidence>
<dbReference type="InterPro" id="IPR050748">
    <property type="entry name" value="Glycosyltrans_8_dom-fam"/>
</dbReference>
<dbReference type="Pfam" id="PF01501">
    <property type="entry name" value="Glyco_transf_8"/>
    <property type="match status" value="1"/>
</dbReference>
<accession>A0A1I0NSS8</accession>
<protein>
    <submittedName>
        <fullName evidence="4">Glycosyl transferase family 8</fullName>
    </submittedName>
</protein>
<dbReference type="AlphaFoldDB" id="A0A1I0NSS8"/>
<dbReference type="InterPro" id="IPR029044">
    <property type="entry name" value="Nucleotide-diphossugar_trans"/>
</dbReference>
<keyword evidence="2 4" id="KW-0808">Transferase</keyword>
<gene>
    <name evidence="4" type="ORF">SAMN04487850_1321</name>
</gene>
<dbReference type="SUPFAM" id="SSF53448">
    <property type="entry name" value="Nucleotide-diphospho-sugar transferases"/>
    <property type="match status" value="1"/>
</dbReference>
<keyword evidence="3" id="KW-0479">Metal-binding</keyword>
<reference evidence="4 5" key="1">
    <citation type="submission" date="2016-10" db="EMBL/GenBank/DDBJ databases">
        <authorList>
            <person name="de Groot N.N."/>
        </authorList>
    </citation>
    <scope>NUCLEOTIDE SEQUENCE [LARGE SCALE GENOMIC DNA]</scope>
    <source>
        <strain evidence="4 5">TC2-24</strain>
    </source>
</reference>
<proteinExistence type="predicted"/>
<sequence>MDIVICFDHGFVMPSGVMMYSVCANNQEMDITFHVVTDDSVTQKDKDDLTDNIKVFERHVNIMFYTVKKKNDKLPSTGNRHGLTYATYYRLFLTDILPKDIDKILYLDGDMIVRHSLLSLWNTDLTGYAVAAVNDSLHTDIHYDARLGYPSDKGYFNAGVLLINLGYWREHNISQQLTDFMESHHDVLTFHDQDILNGVFWNQKVSLPIKYNLVSGYLYKQFSLEKRKDQQEIIDARKDPVIVHFAANFKPWESYIRFPHPFNSTFYYYQDLTKWKNHRVDNRSLILKTKNYITDYLRRIKVLPPLNSYYIDVKPVV</sequence>
<evidence type="ECO:0000256" key="2">
    <source>
        <dbReference type="ARBA" id="ARBA00022679"/>
    </source>
</evidence>
<keyword evidence="5" id="KW-1185">Reference proteome</keyword>
<dbReference type="GO" id="GO:0016757">
    <property type="term" value="F:glycosyltransferase activity"/>
    <property type="evidence" value="ECO:0007669"/>
    <property type="project" value="UniProtKB-KW"/>
</dbReference>